<feature type="transmembrane region" description="Helical" evidence="8">
    <location>
        <begin position="71"/>
        <end position="91"/>
    </location>
</feature>
<dbReference type="PIRSF" id="PIRSF006102">
    <property type="entry name" value="NQR_DE"/>
    <property type="match status" value="1"/>
</dbReference>
<dbReference type="EC" id="7.-.-.-" evidence="8"/>
<keyword evidence="4 8" id="KW-1278">Translocase</keyword>
<comment type="subunit">
    <text evidence="8">The complex is composed of six subunits: RnfA, RnfB, RnfC, RnfD, RnfE and RnfG.</text>
</comment>
<keyword evidence="8" id="KW-1003">Cell membrane</keyword>
<protein>
    <recommendedName>
        <fullName evidence="8">Ion-translocating oxidoreductase complex subunit E</fullName>
        <ecNumber evidence="8">7.-.-.-</ecNumber>
    </recommendedName>
    <alternativeName>
        <fullName evidence="8">Rnf electron transport complex subunit E</fullName>
    </alternativeName>
</protein>
<evidence type="ECO:0000256" key="8">
    <source>
        <dbReference type="HAMAP-Rule" id="MF_00478"/>
    </source>
</evidence>
<keyword evidence="3 8" id="KW-0812">Transmembrane</keyword>
<sequence length="219" mass="24057">MNNSFKKIFNGIWTNNPVLVVLLGFCPVLAVSTTVNNAVGMAFAATFVLVLSNVVISSIRKFIPSKMRIPVFVMVIATFVTIVDLVMYGYFPQLHKSLGVFIPLIVVNCIVFGRAEAFASKNNVFDSFLDGIGMGIGFLLTIVVLATIREVLGNGTFFGLKLFGSSYSPVIVAILPPGAFLTIGLMLGGMNFINIKNKEREKIRQKLEKERLKTQKEVK</sequence>
<dbReference type="NCBIfam" id="NF009070">
    <property type="entry name" value="PRK12405.1"/>
    <property type="match status" value="1"/>
</dbReference>
<evidence type="ECO:0000313" key="9">
    <source>
        <dbReference type="EMBL" id="HFK23093.1"/>
    </source>
</evidence>
<organism evidence="9">
    <name type="scientific">candidate division WOR-3 bacterium</name>
    <dbReference type="NCBI Taxonomy" id="2052148"/>
    <lineage>
        <taxon>Bacteria</taxon>
        <taxon>Bacteria division WOR-3</taxon>
    </lineage>
</organism>
<dbReference type="PANTHER" id="PTHR30586:SF0">
    <property type="entry name" value="ION-TRANSLOCATING OXIDOREDUCTASE COMPLEX SUBUNIT E"/>
    <property type="match status" value="1"/>
</dbReference>
<comment type="function">
    <text evidence="8">Part of a membrane-bound complex that couples electron transfer with translocation of ions across the membrane.</text>
</comment>
<comment type="subcellular location">
    <subcellularLocation>
        <location evidence="8">Cell membrane</location>
        <topology evidence="8">Multi-pass membrane protein</topology>
    </subcellularLocation>
    <subcellularLocation>
        <location evidence="1">Endomembrane system</location>
        <topology evidence="1">Multi-pass membrane protein</topology>
    </subcellularLocation>
</comment>
<evidence type="ECO:0000256" key="7">
    <source>
        <dbReference type="ARBA" id="ARBA00023136"/>
    </source>
</evidence>
<evidence type="ECO:0000256" key="3">
    <source>
        <dbReference type="ARBA" id="ARBA00022692"/>
    </source>
</evidence>
<dbReference type="InterPro" id="IPR003667">
    <property type="entry name" value="NqrDE/RnfAE"/>
</dbReference>
<evidence type="ECO:0000256" key="6">
    <source>
        <dbReference type="ARBA" id="ARBA00022989"/>
    </source>
</evidence>
<dbReference type="GO" id="GO:0022900">
    <property type="term" value="P:electron transport chain"/>
    <property type="evidence" value="ECO:0007669"/>
    <property type="project" value="UniProtKB-UniRule"/>
</dbReference>
<keyword evidence="5 8" id="KW-0249">Electron transport</keyword>
<gene>
    <name evidence="8" type="primary">rnfE</name>
    <name evidence="9" type="ORF">ENS15_00350</name>
</gene>
<evidence type="ECO:0000256" key="2">
    <source>
        <dbReference type="ARBA" id="ARBA00022448"/>
    </source>
</evidence>
<dbReference type="HAMAP" id="MF_00478">
    <property type="entry name" value="RsxE_RnfE"/>
    <property type="match status" value="1"/>
</dbReference>
<reference evidence="9" key="1">
    <citation type="journal article" date="2020" name="mSystems">
        <title>Genome- and Community-Level Interaction Insights into Carbon Utilization and Element Cycling Functions of Hydrothermarchaeota in Hydrothermal Sediment.</title>
        <authorList>
            <person name="Zhou Z."/>
            <person name="Liu Y."/>
            <person name="Xu W."/>
            <person name="Pan J."/>
            <person name="Luo Z.H."/>
            <person name="Li M."/>
        </authorList>
    </citation>
    <scope>NUCLEOTIDE SEQUENCE [LARGE SCALE GENOMIC DNA]</scope>
    <source>
        <strain evidence="9">SpSt-464</strain>
    </source>
</reference>
<dbReference type="InterPro" id="IPR010968">
    <property type="entry name" value="RnfE"/>
</dbReference>
<dbReference type="AlphaFoldDB" id="A0A7C3J594"/>
<dbReference type="Pfam" id="PF02508">
    <property type="entry name" value="Rnf-Nqr"/>
    <property type="match status" value="1"/>
</dbReference>
<comment type="caution">
    <text evidence="9">The sequence shown here is derived from an EMBL/GenBank/DDBJ whole genome shotgun (WGS) entry which is preliminary data.</text>
</comment>
<dbReference type="GO" id="GO:0012505">
    <property type="term" value="C:endomembrane system"/>
    <property type="evidence" value="ECO:0007669"/>
    <property type="project" value="UniProtKB-SubCell"/>
</dbReference>
<keyword evidence="6 8" id="KW-1133">Transmembrane helix</keyword>
<accession>A0A7C3J594</accession>
<evidence type="ECO:0000256" key="1">
    <source>
        <dbReference type="ARBA" id="ARBA00004127"/>
    </source>
</evidence>
<comment type="similarity">
    <text evidence="8">Belongs to the NqrDE/RnfAE family.</text>
</comment>
<dbReference type="EMBL" id="DSTT01000001">
    <property type="protein sequence ID" value="HFK23093.1"/>
    <property type="molecule type" value="Genomic_DNA"/>
</dbReference>
<evidence type="ECO:0000256" key="5">
    <source>
        <dbReference type="ARBA" id="ARBA00022982"/>
    </source>
</evidence>
<proteinExistence type="inferred from homology"/>
<keyword evidence="7 8" id="KW-0472">Membrane</keyword>
<keyword evidence="2 8" id="KW-0813">Transport</keyword>
<evidence type="ECO:0000256" key="4">
    <source>
        <dbReference type="ARBA" id="ARBA00022967"/>
    </source>
</evidence>
<dbReference type="PANTHER" id="PTHR30586">
    <property type="entry name" value="ELECTRON TRANSPORT COMPLEX PROTEIN RNFE"/>
    <property type="match status" value="1"/>
</dbReference>
<dbReference type="NCBIfam" id="TIGR01948">
    <property type="entry name" value="rnfE"/>
    <property type="match status" value="1"/>
</dbReference>
<feature type="transmembrane region" description="Helical" evidence="8">
    <location>
        <begin position="127"/>
        <end position="148"/>
    </location>
</feature>
<dbReference type="GO" id="GO:0005886">
    <property type="term" value="C:plasma membrane"/>
    <property type="evidence" value="ECO:0007669"/>
    <property type="project" value="UniProtKB-SubCell"/>
</dbReference>
<feature type="transmembrane region" description="Helical" evidence="8">
    <location>
        <begin position="168"/>
        <end position="193"/>
    </location>
</feature>
<feature type="transmembrane region" description="Helical" evidence="8">
    <location>
        <begin position="40"/>
        <end position="59"/>
    </location>
</feature>
<name>A0A7C3J594_UNCW3</name>
<feature type="transmembrane region" description="Helical" evidence="8">
    <location>
        <begin position="97"/>
        <end position="115"/>
    </location>
</feature>